<dbReference type="Pfam" id="PF00724">
    <property type="entry name" value="Oxidored_FMN"/>
    <property type="match status" value="1"/>
</dbReference>
<comment type="caution">
    <text evidence="6">The sequence shown here is derived from an EMBL/GenBank/DDBJ whole genome shotgun (WGS) entry which is preliminary data.</text>
</comment>
<keyword evidence="4" id="KW-0560">Oxidoreductase</keyword>
<keyword evidence="2" id="KW-0285">Flavoprotein</keyword>
<dbReference type="InterPro" id="IPR013785">
    <property type="entry name" value="Aldolase_TIM"/>
</dbReference>
<feature type="domain" description="NADH:flavin oxidoreductase/NADH oxidase N-terminal" evidence="5">
    <location>
        <begin position="8"/>
        <end position="363"/>
    </location>
</feature>
<evidence type="ECO:0000256" key="3">
    <source>
        <dbReference type="ARBA" id="ARBA00022643"/>
    </source>
</evidence>
<proteinExistence type="inferred from homology"/>
<dbReference type="PANTHER" id="PTHR43656">
    <property type="entry name" value="BINDING OXIDOREDUCTASE, PUTATIVE (AFU_ORTHOLOGUE AFUA_2G08260)-RELATED"/>
    <property type="match status" value="1"/>
</dbReference>
<dbReference type="AlphaFoldDB" id="A0AAV9SYX9"/>
<evidence type="ECO:0000259" key="5">
    <source>
        <dbReference type="Pfam" id="PF00724"/>
    </source>
</evidence>
<dbReference type="Gene3D" id="3.20.20.70">
    <property type="entry name" value="Aldolase class I"/>
    <property type="match status" value="1"/>
</dbReference>
<dbReference type="CDD" id="cd04733">
    <property type="entry name" value="OYE_like_2_FMN"/>
    <property type="match status" value="1"/>
</dbReference>
<dbReference type="InterPro" id="IPR051799">
    <property type="entry name" value="NADH_flavin_oxidoreductase"/>
</dbReference>
<organism evidence="6 7">
    <name type="scientific">Colletotrichum tabaci</name>
    <dbReference type="NCBI Taxonomy" id="1209068"/>
    <lineage>
        <taxon>Eukaryota</taxon>
        <taxon>Fungi</taxon>
        <taxon>Dikarya</taxon>
        <taxon>Ascomycota</taxon>
        <taxon>Pezizomycotina</taxon>
        <taxon>Sordariomycetes</taxon>
        <taxon>Hypocreomycetidae</taxon>
        <taxon>Glomerellales</taxon>
        <taxon>Glomerellaceae</taxon>
        <taxon>Colletotrichum</taxon>
        <taxon>Colletotrichum destructivum species complex</taxon>
    </lineage>
</organism>
<dbReference type="SUPFAM" id="SSF51395">
    <property type="entry name" value="FMN-linked oxidoreductases"/>
    <property type="match status" value="1"/>
</dbReference>
<dbReference type="GO" id="GO:0010181">
    <property type="term" value="F:FMN binding"/>
    <property type="evidence" value="ECO:0007669"/>
    <property type="project" value="InterPro"/>
</dbReference>
<sequence length="418" mass="45003">MSNSAIAKPLTLKCGLTLPNRLTKAAMAENWADNEGLPSKAIHAPYGEWADGGWGLVMTGNVEVDLRYLGQPKDTAYNDKIPYERMLEAWKAWAAVCNRNGTPTIVQVNHPGRQSPLGAGKRGLFEKTIAPSAVPLVLGAGLIPRLLSSLLFGTPREMTVAEIDDVVRRFAQTAKLASDAGFAGIEIHAAHGYLLAQFMSDKVNRRTDAYGGSPAARAKIVVDIVRAVRAAVPASFCVGIKFNSVDHQSRDELDACIEQLKLITEAGVDFLEVSGGSYEDPVFVHPPQMATGVADEKKSDRTKAREAFFLEFARAIRRDFPDVPLMVTGGFRSRQGMEAALANNGCDLIGLGRPAVLNPALPKNTIFAADVGDDDAKLYARKIEAPWIAQKLGMKAIGAGAESAWYSDMIRKLGIVAA</sequence>
<keyword evidence="7" id="KW-1185">Reference proteome</keyword>
<evidence type="ECO:0000256" key="2">
    <source>
        <dbReference type="ARBA" id="ARBA00022630"/>
    </source>
</evidence>
<evidence type="ECO:0000256" key="1">
    <source>
        <dbReference type="ARBA" id="ARBA00005979"/>
    </source>
</evidence>
<gene>
    <name evidence="6" type="ORF">QIS74_12141</name>
</gene>
<dbReference type="InterPro" id="IPR001155">
    <property type="entry name" value="OxRdtase_FMN_N"/>
</dbReference>
<evidence type="ECO:0000313" key="7">
    <source>
        <dbReference type="Proteomes" id="UP001327957"/>
    </source>
</evidence>
<comment type="similarity">
    <text evidence="1">Belongs to the NADH:flavin oxidoreductase/NADH oxidase family.</text>
</comment>
<reference evidence="6 7" key="1">
    <citation type="submission" date="2023-04" db="EMBL/GenBank/DDBJ databases">
        <title>Colletotrichum tabacum stain YC1 causing leaf anthracnose on Nicotiana tabacum(L.) cv.</title>
        <authorList>
            <person name="Ji Z."/>
            <person name="Wang M."/>
            <person name="Zhang J."/>
            <person name="Wang N."/>
            <person name="Zhou Z."/>
        </authorList>
    </citation>
    <scope>NUCLEOTIDE SEQUENCE [LARGE SCALE GENOMIC DNA]</scope>
    <source>
        <strain evidence="6 7">YC1</strain>
    </source>
</reference>
<accession>A0AAV9SYX9</accession>
<protein>
    <submittedName>
        <fullName evidence="6">Nadh:flavin oxidoreductase nadh oxidase</fullName>
    </submittedName>
</protein>
<dbReference type="EMBL" id="JASAOK010000049">
    <property type="protein sequence ID" value="KAK6208623.1"/>
    <property type="molecule type" value="Genomic_DNA"/>
</dbReference>
<dbReference type="PANTHER" id="PTHR43656:SF2">
    <property type="entry name" value="BINDING OXIDOREDUCTASE, PUTATIVE (AFU_ORTHOLOGUE AFUA_2G08260)-RELATED"/>
    <property type="match status" value="1"/>
</dbReference>
<keyword evidence="3" id="KW-0288">FMN</keyword>
<evidence type="ECO:0000313" key="6">
    <source>
        <dbReference type="EMBL" id="KAK6208623.1"/>
    </source>
</evidence>
<dbReference type="Proteomes" id="UP001327957">
    <property type="component" value="Unassembled WGS sequence"/>
</dbReference>
<evidence type="ECO:0000256" key="4">
    <source>
        <dbReference type="ARBA" id="ARBA00023002"/>
    </source>
</evidence>
<dbReference type="GO" id="GO:0016491">
    <property type="term" value="F:oxidoreductase activity"/>
    <property type="evidence" value="ECO:0007669"/>
    <property type="project" value="UniProtKB-KW"/>
</dbReference>
<name>A0AAV9SYX9_9PEZI</name>